<accession>A0AA88VCP9</accession>
<organism evidence="4 5">
    <name type="scientific">Escallonia herrerae</name>
    <dbReference type="NCBI Taxonomy" id="1293975"/>
    <lineage>
        <taxon>Eukaryota</taxon>
        <taxon>Viridiplantae</taxon>
        <taxon>Streptophyta</taxon>
        <taxon>Embryophyta</taxon>
        <taxon>Tracheophyta</taxon>
        <taxon>Spermatophyta</taxon>
        <taxon>Magnoliopsida</taxon>
        <taxon>eudicotyledons</taxon>
        <taxon>Gunneridae</taxon>
        <taxon>Pentapetalae</taxon>
        <taxon>asterids</taxon>
        <taxon>campanulids</taxon>
        <taxon>Escalloniales</taxon>
        <taxon>Escalloniaceae</taxon>
        <taxon>Escallonia</taxon>
    </lineage>
</organism>
<keyword evidence="5" id="KW-1185">Reference proteome</keyword>
<evidence type="ECO:0008006" key="6">
    <source>
        <dbReference type="Google" id="ProtNLM"/>
    </source>
</evidence>
<comment type="caution">
    <text evidence="4">The sequence shown here is derived from an EMBL/GenBank/DDBJ whole genome shotgun (WGS) entry which is preliminary data.</text>
</comment>
<feature type="domain" description="Retroviral polymerase SH3-like" evidence="3">
    <location>
        <begin position="6"/>
        <end position="36"/>
    </location>
</feature>
<feature type="region of interest" description="Disordered" evidence="1">
    <location>
        <begin position="36"/>
        <end position="88"/>
    </location>
</feature>
<evidence type="ECO:0000313" key="4">
    <source>
        <dbReference type="EMBL" id="KAK3004689.1"/>
    </source>
</evidence>
<proteinExistence type="predicted"/>
<sequence length="257" mass="29246">MKSAVEENSKAYRLLDLDSNVIVESRDVEFLETSFLGDSNVNPQSNNEPLNPTSVHDTNMNSSSSSSKKRKGIDLPIEPRKSQRVRKEKNLSSDFISSQAIVFLVEGSRDEVVNKIPIVLHLEEDPRTYSEAMVLRDSAFWKEAINDEMDYLLSNDTWVLVNLLLSAKSIGCKWLFRRKFNTDGSLQTFKARLVAKGFRQKVGVDYFDTFVPVARITSIRVLFALVSIYNLYVHQMDVKTVFLNGELDEEVYMDGAT</sequence>
<evidence type="ECO:0000313" key="5">
    <source>
        <dbReference type="Proteomes" id="UP001188597"/>
    </source>
</evidence>
<dbReference type="AlphaFoldDB" id="A0AA88VCP9"/>
<feature type="domain" description="Reverse transcriptase Ty1/copia-type" evidence="2">
    <location>
        <begin position="155"/>
        <end position="253"/>
    </location>
</feature>
<evidence type="ECO:0000259" key="3">
    <source>
        <dbReference type="Pfam" id="PF25597"/>
    </source>
</evidence>
<reference evidence="4" key="1">
    <citation type="submission" date="2022-12" db="EMBL/GenBank/DDBJ databases">
        <title>Draft genome assemblies for two species of Escallonia (Escalloniales).</title>
        <authorList>
            <person name="Chanderbali A."/>
            <person name="Dervinis C."/>
            <person name="Anghel I."/>
            <person name="Soltis D."/>
            <person name="Soltis P."/>
            <person name="Zapata F."/>
        </authorList>
    </citation>
    <scope>NUCLEOTIDE SEQUENCE</scope>
    <source>
        <strain evidence="4">UCBG64.0493</strain>
        <tissue evidence="4">Leaf</tissue>
    </source>
</reference>
<gene>
    <name evidence="4" type="ORF">RJ639_018715</name>
</gene>
<dbReference type="Pfam" id="PF07727">
    <property type="entry name" value="RVT_2"/>
    <property type="match status" value="1"/>
</dbReference>
<evidence type="ECO:0000259" key="2">
    <source>
        <dbReference type="Pfam" id="PF07727"/>
    </source>
</evidence>
<feature type="compositionally biased region" description="Polar residues" evidence="1">
    <location>
        <begin position="36"/>
        <end position="61"/>
    </location>
</feature>
<dbReference type="Pfam" id="PF25597">
    <property type="entry name" value="SH3_retrovirus"/>
    <property type="match status" value="1"/>
</dbReference>
<dbReference type="Proteomes" id="UP001188597">
    <property type="component" value="Unassembled WGS sequence"/>
</dbReference>
<dbReference type="InterPro" id="IPR013103">
    <property type="entry name" value="RVT_2"/>
</dbReference>
<dbReference type="InterPro" id="IPR057670">
    <property type="entry name" value="SH3_retrovirus"/>
</dbReference>
<evidence type="ECO:0000256" key="1">
    <source>
        <dbReference type="SAM" id="MobiDB-lite"/>
    </source>
</evidence>
<protein>
    <recommendedName>
        <fullName evidence="6">Reverse transcriptase Ty1/copia-type domain-containing protein</fullName>
    </recommendedName>
</protein>
<name>A0AA88VCP9_9ASTE</name>
<dbReference type="EMBL" id="JAVXUP010002223">
    <property type="protein sequence ID" value="KAK3004689.1"/>
    <property type="molecule type" value="Genomic_DNA"/>
</dbReference>